<evidence type="ECO:0000256" key="3">
    <source>
        <dbReference type="ARBA" id="ARBA00022692"/>
    </source>
</evidence>
<organism evidence="8 9">
    <name type="scientific">Caballeronia concitans</name>
    <dbReference type="NCBI Taxonomy" id="1777133"/>
    <lineage>
        <taxon>Bacteria</taxon>
        <taxon>Pseudomonadati</taxon>
        <taxon>Pseudomonadota</taxon>
        <taxon>Betaproteobacteria</taxon>
        <taxon>Burkholderiales</taxon>
        <taxon>Burkholderiaceae</taxon>
        <taxon>Caballeronia</taxon>
    </lineage>
</organism>
<protein>
    <submittedName>
        <fullName evidence="8">GtrA-like protein</fullName>
    </submittedName>
</protein>
<feature type="transmembrane region" description="Helical" evidence="6">
    <location>
        <begin position="33"/>
        <end position="51"/>
    </location>
</feature>
<evidence type="ECO:0000313" key="8">
    <source>
        <dbReference type="EMBL" id="SAL34899.1"/>
    </source>
</evidence>
<dbReference type="Proteomes" id="UP000198263">
    <property type="component" value="Unassembled WGS sequence"/>
</dbReference>
<comment type="subcellular location">
    <subcellularLocation>
        <location evidence="1">Membrane</location>
        <topology evidence="1">Multi-pass membrane protein</topology>
    </subcellularLocation>
</comment>
<dbReference type="AlphaFoldDB" id="A0A658QZL9"/>
<evidence type="ECO:0000259" key="7">
    <source>
        <dbReference type="Pfam" id="PF04138"/>
    </source>
</evidence>
<dbReference type="Pfam" id="PF04138">
    <property type="entry name" value="GtrA_DPMS_TM"/>
    <property type="match status" value="1"/>
</dbReference>
<feature type="transmembrane region" description="Helical" evidence="6">
    <location>
        <begin position="5"/>
        <end position="27"/>
    </location>
</feature>
<keyword evidence="5 6" id="KW-0472">Membrane</keyword>
<evidence type="ECO:0000256" key="6">
    <source>
        <dbReference type="SAM" id="Phobius"/>
    </source>
</evidence>
<dbReference type="GO" id="GO:0000271">
    <property type="term" value="P:polysaccharide biosynthetic process"/>
    <property type="evidence" value="ECO:0007669"/>
    <property type="project" value="InterPro"/>
</dbReference>
<dbReference type="EMBL" id="FCNV02000006">
    <property type="protein sequence ID" value="SAL34899.1"/>
    <property type="molecule type" value="Genomic_DNA"/>
</dbReference>
<feature type="transmembrane region" description="Helical" evidence="6">
    <location>
        <begin position="102"/>
        <end position="124"/>
    </location>
</feature>
<dbReference type="InterPro" id="IPR007267">
    <property type="entry name" value="GtrA_DPMS_TM"/>
</dbReference>
<evidence type="ECO:0000313" key="9">
    <source>
        <dbReference type="Proteomes" id="UP000198263"/>
    </source>
</evidence>
<comment type="caution">
    <text evidence="8">The sequence shown here is derived from an EMBL/GenBank/DDBJ whole genome shotgun (WGS) entry which is preliminary data.</text>
</comment>
<evidence type="ECO:0000256" key="4">
    <source>
        <dbReference type="ARBA" id="ARBA00022989"/>
    </source>
</evidence>
<name>A0A658QZL9_9BURK</name>
<accession>A0A658QZL9</accession>
<keyword evidence="3 6" id="KW-0812">Transmembrane</keyword>
<gene>
    <name evidence="8" type="ORF">AWB72_03365</name>
</gene>
<keyword evidence="9" id="KW-1185">Reference proteome</keyword>
<dbReference type="PANTHER" id="PTHR38459:SF1">
    <property type="entry name" value="PROPHAGE BACTOPRENOL-LINKED GLUCOSE TRANSLOCASE HOMOLOG"/>
    <property type="match status" value="1"/>
</dbReference>
<dbReference type="RefSeq" id="WP_087128338.1">
    <property type="nucleotide sequence ID" value="NZ_FCNV02000006.1"/>
</dbReference>
<keyword evidence="4 6" id="KW-1133">Transmembrane helix</keyword>
<evidence type="ECO:0000256" key="2">
    <source>
        <dbReference type="ARBA" id="ARBA00009399"/>
    </source>
</evidence>
<evidence type="ECO:0000256" key="5">
    <source>
        <dbReference type="ARBA" id="ARBA00023136"/>
    </source>
</evidence>
<reference evidence="8 9" key="1">
    <citation type="submission" date="2016-01" db="EMBL/GenBank/DDBJ databases">
        <authorList>
            <person name="Peeters C."/>
        </authorList>
    </citation>
    <scope>NUCLEOTIDE SEQUENCE [LARGE SCALE GENOMIC DNA]</scope>
    <source>
        <strain evidence="8">LMG 29315</strain>
    </source>
</reference>
<dbReference type="PANTHER" id="PTHR38459">
    <property type="entry name" value="PROPHAGE BACTOPRENOL-LINKED GLUCOSE TRANSLOCASE HOMOLOG"/>
    <property type="match status" value="1"/>
</dbReference>
<evidence type="ECO:0000256" key="1">
    <source>
        <dbReference type="ARBA" id="ARBA00004141"/>
    </source>
</evidence>
<sequence>MSSQFLRFAFAGGVGFLVDAGVLYVMLHLGVGPYAGRLVSFLCAVFVTWRINRRITFAATNNRSIWREFYEYLLAMIGGGACNYGAYALALRLLGADVWTPLAAVAAGSIAGMAVNFMLAKLWVFRHSQAGDQR</sequence>
<dbReference type="InterPro" id="IPR051401">
    <property type="entry name" value="GtrA_CellWall_Glycosyl"/>
</dbReference>
<dbReference type="OrthoDB" id="7926501at2"/>
<feature type="transmembrane region" description="Helical" evidence="6">
    <location>
        <begin position="72"/>
        <end position="90"/>
    </location>
</feature>
<feature type="domain" description="GtrA/DPMS transmembrane" evidence="7">
    <location>
        <begin position="7"/>
        <end position="125"/>
    </location>
</feature>
<dbReference type="GO" id="GO:0005886">
    <property type="term" value="C:plasma membrane"/>
    <property type="evidence" value="ECO:0007669"/>
    <property type="project" value="TreeGrafter"/>
</dbReference>
<proteinExistence type="inferred from homology"/>
<comment type="similarity">
    <text evidence="2">Belongs to the GtrA family.</text>
</comment>